<dbReference type="Gene3D" id="2.40.50.100">
    <property type="match status" value="1"/>
</dbReference>
<gene>
    <name evidence="6" type="ORF">GCM10007276_09020</name>
</gene>
<reference evidence="6" key="2">
    <citation type="submission" date="2020-09" db="EMBL/GenBank/DDBJ databases">
        <authorList>
            <person name="Sun Q."/>
            <person name="Sedlacek I."/>
        </authorList>
    </citation>
    <scope>NUCLEOTIDE SEQUENCE</scope>
    <source>
        <strain evidence="6">CCM 7684</strain>
    </source>
</reference>
<dbReference type="Proteomes" id="UP000602745">
    <property type="component" value="Unassembled WGS sequence"/>
</dbReference>
<feature type="coiled-coil region" evidence="1">
    <location>
        <begin position="128"/>
        <end position="176"/>
    </location>
</feature>
<dbReference type="InterPro" id="IPR058625">
    <property type="entry name" value="MdtA-like_BSH"/>
</dbReference>
<dbReference type="Pfam" id="PF25917">
    <property type="entry name" value="BSH_RND"/>
    <property type="match status" value="1"/>
</dbReference>
<feature type="domain" description="CusB-like beta-barrel" evidence="5">
    <location>
        <begin position="290"/>
        <end position="331"/>
    </location>
</feature>
<dbReference type="Gene3D" id="2.40.30.170">
    <property type="match status" value="1"/>
</dbReference>
<comment type="caution">
    <text evidence="6">The sequence shown here is derived from an EMBL/GenBank/DDBJ whole genome shotgun (WGS) entry which is preliminary data.</text>
</comment>
<dbReference type="AlphaFoldDB" id="A0A8J2VMV2"/>
<evidence type="ECO:0000256" key="3">
    <source>
        <dbReference type="SAM" id="Phobius"/>
    </source>
</evidence>
<dbReference type="PANTHER" id="PTHR30386:SF24">
    <property type="entry name" value="MULTIDRUG RESISTANCE EFFLUX PUMP"/>
    <property type="match status" value="1"/>
</dbReference>
<name>A0A8J2VMV2_9RHOB</name>
<feature type="region of interest" description="Disordered" evidence="2">
    <location>
        <begin position="1"/>
        <end position="42"/>
    </location>
</feature>
<accession>A0A8J2VMV2</accession>
<dbReference type="SUPFAM" id="SSF111369">
    <property type="entry name" value="HlyD-like secretion proteins"/>
    <property type="match status" value="2"/>
</dbReference>
<feature type="compositionally biased region" description="Basic and acidic residues" evidence="2">
    <location>
        <begin position="29"/>
        <end position="39"/>
    </location>
</feature>
<dbReference type="Pfam" id="PF25954">
    <property type="entry name" value="Beta-barrel_RND_2"/>
    <property type="match status" value="1"/>
</dbReference>
<dbReference type="InterPro" id="IPR050739">
    <property type="entry name" value="MFP"/>
</dbReference>
<feature type="compositionally biased region" description="Basic and acidic residues" evidence="2">
    <location>
        <begin position="1"/>
        <end position="12"/>
    </location>
</feature>
<dbReference type="EMBL" id="BMCP01000001">
    <property type="protein sequence ID" value="GGE33878.1"/>
    <property type="molecule type" value="Genomic_DNA"/>
</dbReference>
<reference evidence="6" key="1">
    <citation type="journal article" date="2014" name="Int. J. Syst. Evol. Microbiol.">
        <title>Complete genome sequence of Corynebacterium casei LMG S-19264T (=DSM 44701T), isolated from a smear-ripened cheese.</title>
        <authorList>
            <consortium name="US DOE Joint Genome Institute (JGI-PGF)"/>
            <person name="Walter F."/>
            <person name="Albersmeier A."/>
            <person name="Kalinowski J."/>
            <person name="Ruckert C."/>
        </authorList>
    </citation>
    <scope>NUCLEOTIDE SEQUENCE</scope>
    <source>
        <strain evidence="6">CCM 7684</strain>
    </source>
</reference>
<sequence>MRTEDEAKRQADGGEIAEAPSRSPVVAPIRKEKTDRRNDGQPQRPVRRYVLIGIGGILALAALYFGYEWLTVGRYLVSTEDAYVHVDFSIIAPKVTGYVASVPVAENQPVKAGEPLVVLDGGDYQLALDSAEARIASQRATLERLDRQVASSEASVEQAKAQKISADADVEQAQADYARYETLAASDYASRQRLETSKAARDRAVAAQRQAVAGITAAEADSDVVRAQKAEAQQGLRELEFARDRAQRDLDGATLRAPVDGVVGNLAVAVGDYVTPGKRLLAVVPLKEIYIDANFKETQIADLKPGTPVKIEIDAYPDREIRGEVAGVAPASGAVFSLLPPENATGNFTKIVQRVPVRVRVPEDVAAEGMLRPGLSVVVTADPHGVLPQENN</sequence>
<keyword evidence="3" id="KW-0472">Membrane</keyword>
<keyword evidence="3" id="KW-1133">Transmembrane helix</keyword>
<keyword evidence="3" id="KW-0812">Transmembrane</keyword>
<evidence type="ECO:0000256" key="2">
    <source>
        <dbReference type="SAM" id="MobiDB-lite"/>
    </source>
</evidence>
<keyword evidence="7" id="KW-1185">Reference proteome</keyword>
<keyword evidence="1" id="KW-0175">Coiled coil</keyword>
<dbReference type="InterPro" id="IPR058792">
    <property type="entry name" value="Beta-barrel_RND_2"/>
</dbReference>
<organism evidence="6 7">
    <name type="scientific">Agaricicola taiwanensis</name>
    <dbReference type="NCBI Taxonomy" id="591372"/>
    <lineage>
        <taxon>Bacteria</taxon>
        <taxon>Pseudomonadati</taxon>
        <taxon>Pseudomonadota</taxon>
        <taxon>Alphaproteobacteria</taxon>
        <taxon>Rhodobacterales</taxon>
        <taxon>Paracoccaceae</taxon>
        <taxon>Agaricicola</taxon>
    </lineage>
</organism>
<dbReference type="Gene3D" id="1.10.287.470">
    <property type="entry name" value="Helix hairpin bin"/>
    <property type="match status" value="2"/>
</dbReference>
<protein>
    <submittedName>
        <fullName evidence="6">Hemolysin D</fullName>
    </submittedName>
</protein>
<feature type="transmembrane region" description="Helical" evidence="3">
    <location>
        <begin position="46"/>
        <end position="67"/>
    </location>
</feature>
<proteinExistence type="predicted"/>
<dbReference type="RefSeq" id="WP_188408483.1">
    <property type="nucleotide sequence ID" value="NZ_BMCP01000001.1"/>
</dbReference>
<dbReference type="PANTHER" id="PTHR30386">
    <property type="entry name" value="MEMBRANE FUSION SUBUNIT OF EMRAB-TOLC MULTIDRUG EFFLUX PUMP"/>
    <property type="match status" value="1"/>
</dbReference>
<feature type="coiled-coil region" evidence="1">
    <location>
        <begin position="229"/>
        <end position="256"/>
    </location>
</feature>
<evidence type="ECO:0000259" key="4">
    <source>
        <dbReference type="Pfam" id="PF25917"/>
    </source>
</evidence>
<dbReference type="GO" id="GO:0055085">
    <property type="term" value="P:transmembrane transport"/>
    <property type="evidence" value="ECO:0007669"/>
    <property type="project" value="InterPro"/>
</dbReference>
<feature type="domain" description="Multidrug resistance protein MdtA-like barrel-sandwich hybrid" evidence="4">
    <location>
        <begin position="91"/>
        <end position="284"/>
    </location>
</feature>
<evidence type="ECO:0000313" key="6">
    <source>
        <dbReference type="EMBL" id="GGE33878.1"/>
    </source>
</evidence>
<evidence type="ECO:0000313" key="7">
    <source>
        <dbReference type="Proteomes" id="UP000602745"/>
    </source>
</evidence>
<evidence type="ECO:0000256" key="1">
    <source>
        <dbReference type="SAM" id="Coils"/>
    </source>
</evidence>
<evidence type="ECO:0000259" key="5">
    <source>
        <dbReference type="Pfam" id="PF25954"/>
    </source>
</evidence>